<protein>
    <submittedName>
        <fullName evidence="3">Uncharacterized protein</fullName>
    </submittedName>
</protein>
<dbReference type="AlphaFoldDB" id="A0A401PS45"/>
<keyword evidence="4" id="KW-1185">Reference proteome</keyword>
<keyword evidence="2" id="KW-1133">Transmembrane helix</keyword>
<keyword evidence="2" id="KW-0812">Transmembrane</keyword>
<feature type="compositionally biased region" description="Basic and acidic residues" evidence="1">
    <location>
        <begin position="7"/>
        <end position="19"/>
    </location>
</feature>
<dbReference type="EMBL" id="BFAA01017747">
    <property type="protein sequence ID" value="GCB75923.1"/>
    <property type="molecule type" value="Genomic_DNA"/>
</dbReference>
<evidence type="ECO:0000313" key="4">
    <source>
        <dbReference type="Proteomes" id="UP000288216"/>
    </source>
</evidence>
<evidence type="ECO:0000256" key="1">
    <source>
        <dbReference type="SAM" id="MobiDB-lite"/>
    </source>
</evidence>
<dbReference type="Proteomes" id="UP000288216">
    <property type="component" value="Unassembled WGS sequence"/>
</dbReference>
<proteinExistence type="predicted"/>
<feature type="region of interest" description="Disordered" evidence="1">
    <location>
        <begin position="1"/>
        <end position="68"/>
    </location>
</feature>
<feature type="non-terminal residue" evidence="3">
    <location>
        <position position="168"/>
    </location>
</feature>
<keyword evidence="2" id="KW-0472">Membrane</keyword>
<organism evidence="3 4">
    <name type="scientific">Scyliorhinus torazame</name>
    <name type="common">Cloudy catshark</name>
    <name type="synonym">Catulus torazame</name>
    <dbReference type="NCBI Taxonomy" id="75743"/>
    <lineage>
        <taxon>Eukaryota</taxon>
        <taxon>Metazoa</taxon>
        <taxon>Chordata</taxon>
        <taxon>Craniata</taxon>
        <taxon>Vertebrata</taxon>
        <taxon>Chondrichthyes</taxon>
        <taxon>Elasmobranchii</taxon>
        <taxon>Galeomorphii</taxon>
        <taxon>Galeoidea</taxon>
        <taxon>Carcharhiniformes</taxon>
        <taxon>Scyliorhinidae</taxon>
        <taxon>Scyliorhinus</taxon>
    </lineage>
</organism>
<gene>
    <name evidence="3" type="ORF">scyTo_0020961</name>
</gene>
<evidence type="ECO:0000313" key="3">
    <source>
        <dbReference type="EMBL" id="GCB75923.1"/>
    </source>
</evidence>
<sequence>MIRRTRAVIETHNISKPEHFAAPTTTEDDPNSRAPKARTSNRAKQQRNRVHHRPRHHNRLQRASEEQSQELLPSRRILWLRSPFTKTEVAVRSPRLVTMVSMASDEPRNLDPSSSPCAKDNQLCVVRRYESEIIIVPVLLLGASFFVGVYILWMICRRKREGDSEPQR</sequence>
<reference evidence="3 4" key="1">
    <citation type="journal article" date="2018" name="Nat. Ecol. Evol.">
        <title>Shark genomes provide insights into elasmobranch evolution and the origin of vertebrates.</title>
        <authorList>
            <person name="Hara Y"/>
            <person name="Yamaguchi K"/>
            <person name="Onimaru K"/>
            <person name="Kadota M"/>
            <person name="Koyanagi M"/>
            <person name="Keeley SD"/>
            <person name="Tatsumi K"/>
            <person name="Tanaka K"/>
            <person name="Motone F"/>
            <person name="Kageyama Y"/>
            <person name="Nozu R"/>
            <person name="Adachi N"/>
            <person name="Nishimura O"/>
            <person name="Nakagawa R"/>
            <person name="Tanegashima C"/>
            <person name="Kiyatake I"/>
            <person name="Matsumoto R"/>
            <person name="Murakumo K"/>
            <person name="Nishida K"/>
            <person name="Terakita A"/>
            <person name="Kuratani S"/>
            <person name="Sato K"/>
            <person name="Hyodo S Kuraku.S."/>
        </authorList>
    </citation>
    <scope>NUCLEOTIDE SEQUENCE [LARGE SCALE GENOMIC DNA]</scope>
</reference>
<feature type="transmembrane region" description="Helical" evidence="2">
    <location>
        <begin position="133"/>
        <end position="153"/>
    </location>
</feature>
<name>A0A401PS45_SCYTO</name>
<feature type="compositionally biased region" description="Basic residues" evidence="1">
    <location>
        <begin position="35"/>
        <end position="60"/>
    </location>
</feature>
<evidence type="ECO:0000256" key="2">
    <source>
        <dbReference type="SAM" id="Phobius"/>
    </source>
</evidence>
<comment type="caution">
    <text evidence="3">The sequence shown here is derived from an EMBL/GenBank/DDBJ whole genome shotgun (WGS) entry which is preliminary data.</text>
</comment>
<accession>A0A401PS45</accession>